<proteinExistence type="predicted"/>
<sequence length="103" mass="11614">MALWERERERERPSPFREAVGLTIDCVGGERGIPTLGPFSNSTGVARVGKGRESNTPSGIVGVTKRRWLERRILIDCNERYYGGYDLIGCPLSEYNRIILNTN</sequence>
<accession>A0ABD2CD39</accession>
<dbReference type="Proteomes" id="UP001607303">
    <property type="component" value="Unassembled WGS sequence"/>
</dbReference>
<evidence type="ECO:0000313" key="1">
    <source>
        <dbReference type="EMBL" id="KAL2742962.1"/>
    </source>
</evidence>
<protein>
    <submittedName>
        <fullName evidence="1">Uncharacterized protein</fullName>
    </submittedName>
</protein>
<name>A0ABD2CD39_VESMC</name>
<gene>
    <name evidence="1" type="ORF">V1477_008451</name>
</gene>
<organism evidence="1 2">
    <name type="scientific">Vespula maculifrons</name>
    <name type="common">Eastern yellow jacket</name>
    <name type="synonym">Wasp</name>
    <dbReference type="NCBI Taxonomy" id="7453"/>
    <lineage>
        <taxon>Eukaryota</taxon>
        <taxon>Metazoa</taxon>
        <taxon>Ecdysozoa</taxon>
        <taxon>Arthropoda</taxon>
        <taxon>Hexapoda</taxon>
        <taxon>Insecta</taxon>
        <taxon>Pterygota</taxon>
        <taxon>Neoptera</taxon>
        <taxon>Endopterygota</taxon>
        <taxon>Hymenoptera</taxon>
        <taxon>Apocrita</taxon>
        <taxon>Aculeata</taxon>
        <taxon>Vespoidea</taxon>
        <taxon>Vespidae</taxon>
        <taxon>Vespinae</taxon>
        <taxon>Vespula</taxon>
    </lineage>
</organism>
<evidence type="ECO:0000313" key="2">
    <source>
        <dbReference type="Proteomes" id="UP001607303"/>
    </source>
</evidence>
<dbReference type="EMBL" id="JAYRBN010000056">
    <property type="protein sequence ID" value="KAL2742962.1"/>
    <property type="molecule type" value="Genomic_DNA"/>
</dbReference>
<keyword evidence="2" id="KW-1185">Reference proteome</keyword>
<dbReference type="AlphaFoldDB" id="A0ABD2CD39"/>
<comment type="caution">
    <text evidence="1">The sequence shown here is derived from an EMBL/GenBank/DDBJ whole genome shotgun (WGS) entry which is preliminary data.</text>
</comment>
<reference evidence="1 2" key="1">
    <citation type="journal article" date="2024" name="Ann. Entomol. Soc. Am.">
        <title>Genomic analyses of the southern and eastern yellowjacket wasps (Hymenoptera: Vespidae) reveal evolutionary signatures of social life.</title>
        <authorList>
            <person name="Catto M.A."/>
            <person name="Caine P.B."/>
            <person name="Orr S.E."/>
            <person name="Hunt B.G."/>
            <person name="Goodisman M.A.D."/>
        </authorList>
    </citation>
    <scope>NUCLEOTIDE SEQUENCE [LARGE SCALE GENOMIC DNA]</scope>
    <source>
        <strain evidence="1">232</strain>
        <tissue evidence="1">Head and thorax</tissue>
    </source>
</reference>